<evidence type="ECO:0000313" key="2">
    <source>
        <dbReference type="Proteomes" id="UP000298030"/>
    </source>
</evidence>
<name>A0A4Y7TY17_COPMI</name>
<accession>A0A4Y7TY17</accession>
<comment type="caution">
    <text evidence="1">The sequence shown here is derived from an EMBL/GenBank/DDBJ whole genome shotgun (WGS) entry which is preliminary data.</text>
</comment>
<reference evidence="1 2" key="1">
    <citation type="journal article" date="2019" name="Nat. Ecol. Evol.">
        <title>Megaphylogeny resolves global patterns of mushroom evolution.</title>
        <authorList>
            <person name="Varga T."/>
            <person name="Krizsan K."/>
            <person name="Foldi C."/>
            <person name="Dima B."/>
            <person name="Sanchez-Garcia M."/>
            <person name="Sanchez-Ramirez S."/>
            <person name="Szollosi G.J."/>
            <person name="Szarkandi J.G."/>
            <person name="Papp V."/>
            <person name="Albert L."/>
            <person name="Andreopoulos W."/>
            <person name="Angelini C."/>
            <person name="Antonin V."/>
            <person name="Barry K.W."/>
            <person name="Bougher N.L."/>
            <person name="Buchanan P."/>
            <person name="Buyck B."/>
            <person name="Bense V."/>
            <person name="Catcheside P."/>
            <person name="Chovatia M."/>
            <person name="Cooper J."/>
            <person name="Damon W."/>
            <person name="Desjardin D."/>
            <person name="Finy P."/>
            <person name="Geml J."/>
            <person name="Haridas S."/>
            <person name="Hughes K."/>
            <person name="Justo A."/>
            <person name="Karasinski D."/>
            <person name="Kautmanova I."/>
            <person name="Kiss B."/>
            <person name="Kocsube S."/>
            <person name="Kotiranta H."/>
            <person name="LaButti K.M."/>
            <person name="Lechner B.E."/>
            <person name="Liimatainen K."/>
            <person name="Lipzen A."/>
            <person name="Lukacs Z."/>
            <person name="Mihaltcheva S."/>
            <person name="Morgado L.N."/>
            <person name="Niskanen T."/>
            <person name="Noordeloos M.E."/>
            <person name="Ohm R.A."/>
            <person name="Ortiz-Santana B."/>
            <person name="Ovrebo C."/>
            <person name="Racz N."/>
            <person name="Riley R."/>
            <person name="Savchenko A."/>
            <person name="Shiryaev A."/>
            <person name="Soop K."/>
            <person name="Spirin V."/>
            <person name="Szebenyi C."/>
            <person name="Tomsovsky M."/>
            <person name="Tulloss R.E."/>
            <person name="Uehling J."/>
            <person name="Grigoriev I.V."/>
            <person name="Vagvolgyi C."/>
            <person name="Papp T."/>
            <person name="Martin F.M."/>
            <person name="Miettinen O."/>
            <person name="Hibbett D.S."/>
            <person name="Nagy L.G."/>
        </authorList>
    </citation>
    <scope>NUCLEOTIDE SEQUENCE [LARGE SCALE GENOMIC DNA]</scope>
    <source>
        <strain evidence="1 2">FP101781</strain>
    </source>
</reference>
<keyword evidence="2" id="KW-1185">Reference proteome</keyword>
<dbReference type="Proteomes" id="UP000298030">
    <property type="component" value="Unassembled WGS sequence"/>
</dbReference>
<dbReference type="AlphaFoldDB" id="A0A4Y7TY17"/>
<evidence type="ECO:0000313" key="1">
    <source>
        <dbReference type="EMBL" id="TEB38718.1"/>
    </source>
</evidence>
<gene>
    <name evidence="1" type="ORF">FA13DRAFT_1724649</name>
</gene>
<sequence>MALIGVSLTREHILPDPEGRSPPDIEQLPVYSWTRNASEGRTEAARPIESQSEWMYEGYFDPEHTPDKPMVLKTARGWEA</sequence>
<dbReference type="EMBL" id="QPFP01000002">
    <property type="protein sequence ID" value="TEB38718.1"/>
    <property type="molecule type" value="Genomic_DNA"/>
</dbReference>
<proteinExistence type="predicted"/>
<organism evidence="1 2">
    <name type="scientific">Coprinellus micaceus</name>
    <name type="common">Glistening ink-cap mushroom</name>
    <name type="synonym">Coprinus micaceus</name>
    <dbReference type="NCBI Taxonomy" id="71717"/>
    <lineage>
        <taxon>Eukaryota</taxon>
        <taxon>Fungi</taxon>
        <taxon>Dikarya</taxon>
        <taxon>Basidiomycota</taxon>
        <taxon>Agaricomycotina</taxon>
        <taxon>Agaricomycetes</taxon>
        <taxon>Agaricomycetidae</taxon>
        <taxon>Agaricales</taxon>
        <taxon>Agaricineae</taxon>
        <taxon>Psathyrellaceae</taxon>
        <taxon>Coprinellus</taxon>
    </lineage>
</organism>
<protein>
    <submittedName>
        <fullName evidence="1">Uncharacterized protein</fullName>
    </submittedName>
</protein>